<feature type="transmembrane region" description="Helical" evidence="4">
    <location>
        <begin position="91"/>
        <end position="110"/>
    </location>
</feature>
<keyword evidence="2 4" id="KW-1133">Transmembrane helix</keyword>
<evidence type="ECO:0000256" key="2">
    <source>
        <dbReference type="ARBA" id="ARBA00022989"/>
    </source>
</evidence>
<dbReference type="NCBIfam" id="NF040986">
    <property type="entry name" value="MamH"/>
    <property type="match status" value="1"/>
</dbReference>
<dbReference type="PANTHER" id="PTHR23524">
    <property type="entry name" value="TRANSPORTER, PUTATIVE (AFU_ORTHOLOGUE AFUA_8G04850)-RELATED"/>
    <property type="match status" value="1"/>
</dbReference>
<feature type="transmembrane region" description="Helical" evidence="4">
    <location>
        <begin position="318"/>
        <end position="338"/>
    </location>
</feature>
<feature type="transmembrane region" description="Helical" evidence="4">
    <location>
        <begin position="188"/>
        <end position="216"/>
    </location>
</feature>
<feature type="transmembrane region" description="Helical" evidence="4">
    <location>
        <begin position="64"/>
        <end position="84"/>
    </location>
</feature>
<name>A0A5M6IR41_9PROT</name>
<feature type="transmembrane region" description="Helical" evidence="4">
    <location>
        <begin position="25"/>
        <end position="44"/>
    </location>
</feature>
<dbReference type="AlphaFoldDB" id="A0A5M6IR41"/>
<dbReference type="Gene3D" id="1.20.1250.20">
    <property type="entry name" value="MFS general substrate transporter like domains"/>
    <property type="match status" value="1"/>
</dbReference>
<feature type="domain" description="Major facilitator superfamily (MFS) profile" evidence="5">
    <location>
        <begin position="26"/>
        <end position="434"/>
    </location>
</feature>
<feature type="transmembrane region" description="Helical" evidence="4">
    <location>
        <begin position="162"/>
        <end position="182"/>
    </location>
</feature>
<evidence type="ECO:0000256" key="4">
    <source>
        <dbReference type="SAM" id="Phobius"/>
    </source>
</evidence>
<feature type="transmembrane region" description="Helical" evidence="4">
    <location>
        <begin position="249"/>
        <end position="274"/>
    </location>
</feature>
<keyword evidence="1 4" id="KW-0812">Transmembrane</keyword>
<organism evidence="6 7">
    <name type="scientific">Rhodovastum atsumiense</name>
    <dbReference type="NCBI Taxonomy" id="504468"/>
    <lineage>
        <taxon>Bacteria</taxon>
        <taxon>Pseudomonadati</taxon>
        <taxon>Pseudomonadota</taxon>
        <taxon>Alphaproteobacteria</taxon>
        <taxon>Acetobacterales</taxon>
        <taxon>Acetobacteraceae</taxon>
        <taxon>Rhodovastum</taxon>
    </lineage>
</organism>
<protein>
    <submittedName>
        <fullName evidence="6">MFS transporter</fullName>
    </submittedName>
</protein>
<dbReference type="Pfam" id="PF07690">
    <property type="entry name" value="MFS_1"/>
    <property type="match status" value="1"/>
</dbReference>
<dbReference type="InterPro" id="IPR036259">
    <property type="entry name" value="MFS_trans_sf"/>
</dbReference>
<dbReference type="Proteomes" id="UP000325255">
    <property type="component" value="Unassembled WGS sequence"/>
</dbReference>
<evidence type="ECO:0000313" key="7">
    <source>
        <dbReference type="Proteomes" id="UP000325255"/>
    </source>
</evidence>
<feature type="transmembrane region" description="Helical" evidence="4">
    <location>
        <begin position="344"/>
        <end position="367"/>
    </location>
</feature>
<evidence type="ECO:0000259" key="5">
    <source>
        <dbReference type="PROSITE" id="PS50850"/>
    </source>
</evidence>
<evidence type="ECO:0000256" key="1">
    <source>
        <dbReference type="ARBA" id="ARBA00022692"/>
    </source>
</evidence>
<sequence>MAYPSLPATMPADPQALPTSRQWNALYLVGAVAMMFITLATAMQPLFLRRVLGVSLDSAGMVNASLAVAAEVLTLLVVAGAAALSDRCGRVPVLVGGFLVGAAGALLAPFSATLGAALGLGGVACYFVARMVMALGGCAIWPQLVILAGDFTDREGRARGMSNATSMMAFGSTLVFAVVMQMPRHAGITLVMLFNAALALAGAWLAAGLLGGIAAGPDGRAAPPRRGGWHLIPWQALGDLVRHRPRLRVALVAALLARGNVAMVGLFTMLWTIYFAELAGRSQEQAAAHAGLVLGLLGLLLMLTSLGWGRVVDRLGRLNAIGIGMAVSAVGFVSMGLVVNPFGWLVLLPMSLIALGQAGALLAPDVIAFDEAPQDMRGAVMGALNAVGGLGMVVLLEAGGVLFDRIGPFAPFVMMGACNLLVMAYVHQVARGEQAGGGCVLED</sequence>
<feature type="transmembrane region" description="Helical" evidence="4">
    <location>
        <begin position="286"/>
        <end position="306"/>
    </location>
</feature>
<dbReference type="GO" id="GO:0022857">
    <property type="term" value="F:transmembrane transporter activity"/>
    <property type="evidence" value="ECO:0007669"/>
    <property type="project" value="InterPro"/>
</dbReference>
<dbReference type="InterPro" id="IPR020846">
    <property type="entry name" value="MFS_dom"/>
</dbReference>
<dbReference type="PANTHER" id="PTHR23524:SF1">
    <property type="entry name" value="MRH DOMAIN-CONTAINING PROTEIN-RELATED"/>
    <property type="match status" value="1"/>
</dbReference>
<accession>A0A5M6IR41</accession>
<dbReference type="SUPFAM" id="SSF103473">
    <property type="entry name" value="MFS general substrate transporter"/>
    <property type="match status" value="1"/>
</dbReference>
<keyword evidence="7" id="KW-1185">Reference proteome</keyword>
<keyword evidence="3 4" id="KW-0472">Membrane</keyword>
<reference evidence="6 7" key="1">
    <citation type="submission" date="2019-09" db="EMBL/GenBank/DDBJ databases">
        <title>Genome sequence of Rhodovastum atsumiense, a diverse member of the Acetobacteraceae family of non-sulfur purple photosynthetic bacteria.</title>
        <authorList>
            <person name="Meyer T."/>
            <person name="Kyndt J."/>
        </authorList>
    </citation>
    <scope>NUCLEOTIDE SEQUENCE [LARGE SCALE GENOMIC DNA]</scope>
    <source>
        <strain evidence="6 7">DSM 21279</strain>
    </source>
</reference>
<dbReference type="PROSITE" id="PS50850">
    <property type="entry name" value="MFS"/>
    <property type="match status" value="1"/>
</dbReference>
<evidence type="ECO:0000256" key="3">
    <source>
        <dbReference type="ARBA" id="ARBA00023136"/>
    </source>
</evidence>
<feature type="transmembrane region" description="Helical" evidence="4">
    <location>
        <begin position="116"/>
        <end position="141"/>
    </location>
</feature>
<dbReference type="InterPro" id="IPR011701">
    <property type="entry name" value="MFS"/>
</dbReference>
<evidence type="ECO:0000313" key="6">
    <source>
        <dbReference type="EMBL" id="KAA5609998.1"/>
    </source>
</evidence>
<gene>
    <name evidence="6" type="ORF">F1189_21620</name>
</gene>
<feature type="transmembrane region" description="Helical" evidence="4">
    <location>
        <begin position="409"/>
        <end position="426"/>
    </location>
</feature>
<dbReference type="EMBL" id="VWPK01000040">
    <property type="protein sequence ID" value="KAA5609998.1"/>
    <property type="molecule type" value="Genomic_DNA"/>
</dbReference>
<feature type="transmembrane region" description="Helical" evidence="4">
    <location>
        <begin position="379"/>
        <end position="403"/>
    </location>
</feature>
<comment type="caution">
    <text evidence="6">The sequence shown here is derived from an EMBL/GenBank/DDBJ whole genome shotgun (WGS) entry which is preliminary data.</text>
</comment>
<dbReference type="RefSeq" id="WP_150042960.1">
    <property type="nucleotide sequence ID" value="NZ_OW485601.1"/>
</dbReference>
<dbReference type="OrthoDB" id="9788328at2"/>
<proteinExistence type="predicted"/>